<evidence type="ECO:0000313" key="6">
    <source>
        <dbReference type="EMBL" id="MBU3078089.1"/>
    </source>
</evidence>
<proteinExistence type="inferred from homology"/>
<evidence type="ECO:0000256" key="1">
    <source>
        <dbReference type="ARBA" id="ARBA00022670"/>
    </source>
</evidence>
<evidence type="ECO:0000256" key="4">
    <source>
        <dbReference type="PROSITE-ProRule" id="PRU01240"/>
    </source>
</evidence>
<evidence type="ECO:0000313" key="7">
    <source>
        <dbReference type="Proteomes" id="UP000776276"/>
    </source>
</evidence>
<dbReference type="Proteomes" id="UP000776276">
    <property type="component" value="Unassembled WGS sequence"/>
</dbReference>
<keyword evidence="3 4" id="KW-0720">Serine protease</keyword>
<sequence length="1198" mass="127711">MAAAPAPFALERRDPDYAIIEIFAGDNNLANFVAPDLQEALNGLGSAGSMLALVDYASRPTEVLEITNGRARRIEAPGEIDTGDAKTLATFLARALASYAADVPVAIGFWDHGSGVFDERDRNGELVSLARDAAARPPRRLVPSGRLFGRGARGSAGDVRIEAMLNDDSSGGLLTTREAGAVLRAAVRDGKRKVTAIFSDACLNGMVEVVHEFGDIAEVVIGSQELEPGDGWDYTGFLTQLAAPYDAPAFGRAAVEAYGACYRTRLDQQPITLGAFRTGDGIATAFKALVQAAEAGGDAAFRLLDRARAAATSFAGRDSYDLIEFARAVVKLGAGPIAAAATALAEAGEAARIDSVAIGSQVARATGLSFWFPRDAAALARDRDTYRTLQFDKATGWSAYLDRHRSIATAGHARAAPAAGRSTPREPLALGTRAVPTVVYVHGIGNKPPAAVLKCQWDRALFGNEIGDRSRMCYWVNRDYYPVPATDSCAGSDVVQVDDAEISTRAVIALASGEEGSEARAIAGEIEALARTPKQKRTLAAIAAKLEARRDPPAAAALDVSARLIPLPDTLRDLMAGKLTRAFLRDVNDFLFKPERREAMKQAVRERLGDGGTYAMVAHSQGTMIAFDVLHDLDPAKYHVPLFLTIGSPLGMEEVKDRFKTWKVPREIPPCVQRWVNVADMLDPVAIDSDLSGDYAGGVENHNRFFLNPDSPRHPHSATGYLGTGFARKPVMETVGASFGQIIAPVVIAKDLVELMENARHDERQNVLIQLASATSATAADLDAAASGIEARIHALVAAGGGDPDDAQVDRLRRYVAARLTRGEMDGLRAAYRDLSIKMAWRDSEKRALIADSTNTIQARPANLGYGADGHDIAWAVLDSGICADHPHFARTGYGRNAVIAQYDCLGRGAPQRLVPGDAAFGRLDGNGHGTHVAGIIAGEGQAMRDGVATWFRGMAPAARLYGFKVLDDDGRGRDSAIIKALDAIADINERAGRLVIHGINLSLGGAFDPSVYGCGHTPLCEEIKRLWRQGVLTVVAAGNEGYAVLDGASGAIQANMDLSIGDPANLDEAIAVGSVHKTNPHSYGISYFSSRGPTADGRAKPDLVAPGERIISARYDWQTSRAAIPEVETLYAEMSGTSMAAPHVSGLLAAFLSQRLEFVGEPDKVKRILLNGCVDLRRDRYMQGSGLPNLIKMLALE</sequence>
<dbReference type="RefSeq" id="WP_216323680.1">
    <property type="nucleotide sequence ID" value="NZ_JAHKRT010000004.1"/>
</dbReference>
<protein>
    <submittedName>
        <fullName evidence="6">S8 family serine peptidase</fullName>
    </submittedName>
</protein>
<dbReference type="EMBL" id="JAHKRT010000004">
    <property type="protein sequence ID" value="MBU3078089.1"/>
    <property type="molecule type" value="Genomic_DNA"/>
</dbReference>
<reference evidence="6 7" key="1">
    <citation type="submission" date="2021-06" db="EMBL/GenBank/DDBJ databases">
        <title>Sphingomonas sp. XMGL2, whole genome shotgun sequencing project.</title>
        <authorList>
            <person name="Zhao G."/>
            <person name="Shen L."/>
        </authorList>
    </citation>
    <scope>NUCLEOTIDE SEQUENCE [LARGE SCALE GENOMIC DNA]</scope>
    <source>
        <strain evidence="6 7">XMGL2</strain>
    </source>
</reference>
<dbReference type="InterPro" id="IPR005077">
    <property type="entry name" value="Peptidase_C11"/>
</dbReference>
<evidence type="ECO:0000259" key="5">
    <source>
        <dbReference type="Pfam" id="PF00082"/>
    </source>
</evidence>
<comment type="caution">
    <text evidence="6">The sequence shown here is derived from an EMBL/GenBank/DDBJ whole genome shotgun (WGS) entry which is preliminary data.</text>
</comment>
<keyword evidence="7" id="KW-1185">Reference proteome</keyword>
<dbReference type="InterPro" id="IPR000209">
    <property type="entry name" value="Peptidase_S8/S53_dom"/>
</dbReference>
<evidence type="ECO:0000256" key="2">
    <source>
        <dbReference type="ARBA" id="ARBA00022801"/>
    </source>
</evidence>
<dbReference type="PROSITE" id="PS00137">
    <property type="entry name" value="SUBTILASE_HIS"/>
    <property type="match status" value="1"/>
</dbReference>
<keyword evidence="2 4" id="KW-0378">Hydrolase</keyword>
<dbReference type="InterPro" id="IPR050131">
    <property type="entry name" value="Peptidase_S8_subtilisin-like"/>
</dbReference>
<feature type="domain" description="Peptidase S8/S53" evidence="5">
    <location>
        <begin position="872"/>
        <end position="1174"/>
    </location>
</feature>
<dbReference type="InterPro" id="IPR022398">
    <property type="entry name" value="Peptidase_S8_His-AS"/>
</dbReference>
<organism evidence="6 7">
    <name type="scientific">Sphingomonas quercus</name>
    <dbReference type="NCBI Taxonomy" id="2842451"/>
    <lineage>
        <taxon>Bacteria</taxon>
        <taxon>Pseudomonadati</taxon>
        <taxon>Pseudomonadota</taxon>
        <taxon>Alphaproteobacteria</taxon>
        <taxon>Sphingomonadales</taxon>
        <taxon>Sphingomonadaceae</taxon>
        <taxon>Sphingomonas</taxon>
    </lineage>
</organism>
<dbReference type="Pfam" id="PF00082">
    <property type="entry name" value="Peptidase_S8"/>
    <property type="match status" value="1"/>
</dbReference>
<dbReference type="PANTHER" id="PTHR43806:SF11">
    <property type="entry name" value="CEREVISIN-RELATED"/>
    <property type="match status" value="1"/>
</dbReference>
<keyword evidence="1 4" id="KW-0645">Protease</keyword>
<dbReference type="PANTHER" id="PTHR43806">
    <property type="entry name" value="PEPTIDASE S8"/>
    <property type="match status" value="1"/>
</dbReference>
<gene>
    <name evidence="6" type="ORF">KOF26_09445</name>
</gene>
<accession>A0ABS6BIG2</accession>
<name>A0ABS6BIG2_9SPHN</name>
<dbReference type="PROSITE" id="PS51892">
    <property type="entry name" value="SUBTILASE"/>
    <property type="match status" value="1"/>
</dbReference>
<dbReference type="Pfam" id="PF03415">
    <property type="entry name" value="Peptidase_C11"/>
    <property type="match status" value="2"/>
</dbReference>
<evidence type="ECO:0000256" key="3">
    <source>
        <dbReference type="ARBA" id="ARBA00022825"/>
    </source>
</evidence>
<dbReference type="CDD" id="cd07487">
    <property type="entry name" value="Peptidases_S8_1"/>
    <property type="match status" value="1"/>
</dbReference>
<feature type="active site" description="Charge relay system" evidence="4">
    <location>
        <position position="1139"/>
    </location>
</feature>
<feature type="active site" description="Charge relay system" evidence="4">
    <location>
        <position position="879"/>
    </location>
</feature>
<comment type="similarity">
    <text evidence="4">Belongs to the peptidase S8 family.</text>
</comment>
<feature type="active site" description="Charge relay system" evidence="4">
    <location>
        <position position="929"/>
    </location>
</feature>
<dbReference type="InterPro" id="IPR023828">
    <property type="entry name" value="Peptidase_S8_Ser-AS"/>
</dbReference>
<dbReference type="PROSITE" id="PS00138">
    <property type="entry name" value="SUBTILASE_SER"/>
    <property type="match status" value="1"/>
</dbReference>